<feature type="transmembrane region" description="Helical" evidence="6">
    <location>
        <begin position="92"/>
        <end position="110"/>
    </location>
</feature>
<dbReference type="GO" id="GO:0005886">
    <property type="term" value="C:plasma membrane"/>
    <property type="evidence" value="ECO:0007669"/>
    <property type="project" value="UniProtKB-SubCell"/>
</dbReference>
<dbReference type="SUPFAM" id="SSF103473">
    <property type="entry name" value="MFS general substrate transporter"/>
    <property type="match status" value="1"/>
</dbReference>
<dbReference type="AlphaFoldDB" id="W8TGP1"/>
<keyword evidence="3 6" id="KW-0812">Transmembrane</keyword>
<dbReference type="KEGG" id="eac:EAL2_c17080"/>
<dbReference type="EMBL" id="CP007452">
    <property type="protein sequence ID" value="AHM57003.1"/>
    <property type="molecule type" value="Genomic_DNA"/>
</dbReference>
<feature type="transmembrane region" description="Helical" evidence="6">
    <location>
        <begin position="331"/>
        <end position="352"/>
    </location>
</feature>
<feature type="domain" description="Major facilitator superfamily (MFS) profile" evidence="7">
    <location>
        <begin position="25"/>
        <end position="425"/>
    </location>
</feature>
<comment type="subcellular location">
    <subcellularLocation>
        <location evidence="1">Cell membrane</location>
        <topology evidence="1">Multi-pass membrane protein</topology>
    </subcellularLocation>
</comment>
<feature type="transmembrane region" description="Helical" evidence="6">
    <location>
        <begin position="306"/>
        <end position="325"/>
    </location>
</feature>
<protein>
    <submittedName>
        <fullName evidence="8">Major facilitator superfamily MFS_1</fullName>
    </submittedName>
</protein>
<evidence type="ECO:0000259" key="7">
    <source>
        <dbReference type="PROSITE" id="PS50850"/>
    </source>
</evidence>
<feature type="transmembrane region" description="Helical" evidence="6">
    <location>
        <begin position="116"/>
        <end position="134"/>
    </location>
</feature>
<dbReference type="GO" id="GO:0061513">
    <property type="term" value="F:glucose 6-phosphate:phosphate antiporter activity"/>
    <property type="evidence" value="ECO:0007669"/>
    <property type="project" value="TreeGrafter"/>
</dbReference>
<evidence type="ECO:0000313" key="9">
    <source>
        <dbReference type="Proteomes" id="UP000019591"/>
    </source>
</evidence>
<dbReference type="PATRIC" id="fig|1286171.3.peg.1667"/>
<dbReference type="RefSeq" id="WP_070810850.1">
    <property type="nucleotide sequence ID" value="NZ_CP007452.1"/>
</dbReference>
<proteinExistence type="predicted"/>
<organism evidence="8 9">
    <name type="scientific">Peptoclostridium acidaminophilum DSM 3953</name>
    <dbReference type="NCBI Taxonomy" id="1286171"/>
    <lineage>
        <taxon>Bacteria</taxon>
        <taxon>Bacillati</taxon>
        <taxon>Bacillota</taxon>
        <taxon>Clostridia</taxon>
        <taxon>Peptostreptococcales</taxon>
        <taxon>Peptoclostridiaceae</taxon>
        <taxon>Peptoclostridium</taxon>
    </lineage>
</organism>
<accession>W8TGP1</accession>
<dbReference type="Proteomes" id="UP000019591">
    <property type="component" value="Chromosome"/>
</dbReference>
<evidence type="ECO:0000256" key="3">
    <source>
        <dbReference type="ARBA" id="ARBA00022692"/>
    </source>
</evidence>
<dbReference type="PIRSF" id="PIRSF002808">
    <property type="entry name" value="Hexose_phosphate_transp"/>
    <property type="match status" value="1"/>
</dbReference>
<feature type="transmembrane region" description="Helical" evidence="6">
    <location>
        <begin position="403"/>
        <end position="421"/>
    </location>
</feature>
<feature type="transmembrane region" description="Helical" evidence="6">
    <location>
        <begin position="180"/>
        <end position="199"/>
    </location>
</feature>
<feature type="transmembrane region" description="Helical" evidence="6">
    <location>
        <begin position="53"/>
        <end position="71"/>
    </location>
</feature>
<dbReference type="eggNOG" id="COG2271">
    <property type="taxonomic scope" value="Bacteria"/>
</dbReference>
<dbReference type="GO" id="GO:0035435">
    <property type="term" value="P:phosphate ion transmembrane transport"/>
    <property type="evidence" value="ECO:0007669"/>
    <property type="project" value="TreeGrafter"/>
</dbReference>
<name>W8TGP1_PEPAC</name>
<sequence length="431" mass="46972">MESTIKQKSIKTDDVKKVESYRWIVWSILAAVYVFVTFHRMSAGVVKNDLESTFNIGAAQFANIGAMYFYAYFIMQIPSGILADKIGPKKTVSIFSIIAAAGSVMFGMAPNLLVAYAGRFLVGIGVSVVFICLIKIQSRWFYSRNFALMIGFVGMSANLGALLAQTPLVVAVGTFGWRSTFIYMGLAMIVFAVLTVLFVKDDPKDMGLPGMDELENRPAVSSDIKVMPALKSIMSNKRTWIISLSYIGLYTGYVVLLGTFGVSYLMQAYTLEKIQAANYIMTAVVGSAISGLVIGYLSDRFKTRKIPLLATGGLTLLGWIVLIYTRMPIGMLAPFMLAFGFVMSGFTMCWTVGTEVNDRRLAGMATGVVNCIGFLGAAVVPVIMGKILDNYQATPAVGYEKAYFVLIALMAVSFTASLFTTETKGQNIYEG</sequence>
<feature type="transmembrane region" description="Helical" evidence="6">
    <location>
        <begin position="240"/>
        <end position="264"/>
    </location>
</feature>
<dbReference type="PROSITE" id="PS50850">
    <property type="entry name" value="MFS"/>
    <property type="match status" value="1"/>
</dbReference>
<feature type="transmembrane region" description="Helical" evidence="6">
    <location>
        <begin position="364"/>
        <end position="383"/>
    </location>
</feature>
<evidence type="ECO:0000256" key="2">
    <source>
        <dbReference type="ARBA" id="ARBA00022448"/>
    </source>
</evidence>
<dbReference type="HOGENOM" id="CLU_001265_62_1_9"/>
<evidence type="ECO:0000313" key="8">
    <source>
        <dbReference type="EMBL" id="AHM57003.1"/>
    </source>
</evidence>
<dbReference type="PANTHER" id="PTHR43826:SF3">
    <property type="entry name" value="GLUCOSE-6-PHOSPHATE EXCHANGER SLC37A4"/>
    <property type="match status" value="1"/>
</dbReference>
<keyword evidence="2" id="KW-0813">Transport</keyword>
<evidence type="ECO:0000256" key="1">
    <source>
        <dbReference type="ARBA" id="ARBA00004651"/>
    </source>
</evidence>
<dbReference type="STRING" id="1286171.EAL2_c17080"/>
<dbReference type="Gene3D" id="1.20.1250.20">
    <property type="entry name" value="MFS general substrate transporter like domains"/>
    <property type="match status" value="2"/>
</dbReference>
<dbReference type="PANTHER" id="PTHR43826">
    <property type="entry name" value="GLUCOSE-6-PHOSPHATE EXCHANGER SLC37A4"/>
    <property type="match status" value="1"/>
</dbReference>
<dbReference type="InterPro" id="IPR051337">
    <property type="entry name" value="OPA_Antiporter"/>
</dbReference>
<keyword evidence="9" id="KW-1185">Reference proteome</keyword>
<dbReference type="InterPro" id="IPR011701">
    <property type="entry name" value="MFS"/>
</dbReference>
<keyword evidence="4 6" id="KW-1133">Transmembrane helix</keyword>
<gene>
    <name evidence="8" type="ORF">EAL2_c17080</name>
</gene>
<evidence type="ECO:0000256" key="4">
    <source>
        <dbReference type="ARBA" id="ARBA00022989"/>
    </source>
</evidence>
<dbReference type="InterPro" id="IPR020846">
    <property type="entry name" value="MFS_dom"/>
</dbReference>
<reference evidence="8 9" key="1">
    <citation type="journal article" date="2014" name="Genome Announc.">
        <title>Complete Genome Sequence of Amino Acid-Utilizing Eubacterium acidaminophilum al-2 (DSM 3953).</title>
        <authorList>
            <person name="Poehlein A."/>
            <person name="Andreesen J.R."/>
            <person name="Daniel R."/>
        </authorList>
    </citation>
    <scope>NUCLEOTIDE SEQUENCE [LARGE SCALE GENOMIC DNA]</scope>
    <source>
        <strain evidence="8 9">DSM 3953</strain>
    </source>
</reference>
<evidence type="ECO:0000256" key="6">
    <source>
        <dbReference type="SAM" id="Phobius"/>
    </source>
</evidence>
<keyword evidence="5 6" id="KW-0472">Membrane</keyword>
<evidence type="ECO:0000256" key="5">
    <source>
        <dbReference type="ARBA" id="ARBA00023136"/>
    </source>
</evidence>
<feature type="transmembrane region" description="Helical" evidence="6">
    <location>
        <begin position="21"/>
        <end position="41"/>
    </location>
</feature>
<dbReference type="Pfam" id="PF07690">
    <property type="entry name" value="MFS_1"/>
    <property type="match status" value="1"/>
</dbReference>
<dbReference type="InterPro" id="IPR036259">
    <property type="entry name" value="MFS_trans_sf"/>
</dbReference>
<feature type="transmembrane region" description="Helical" evidence="6">
    <location>
        <begin position="146"/>
        <end position="168"/>
    </location>
</feature>
<dbReference type="InterPro" id="IPR000849">
    <property type="entry name" value="Sugar_P_transporter"/>
</dbReference>
<feature type="transmembrane region" description="Helical" evidence="6">
    <location>
        <begin position="276"/>
        <end position="297"/>
    </location>
</feature>